<proteinExistence type="predicted"/>
<keyword evidence="2" id="KW-1133">Transmembrane helix</keyword>
<dbReference type="Proteomes" id="UP001158576">
    <property type="component" value="Chromosome XSR"/>
</dbReference>
<protein>
    <submittedName>
        <fullName evidence="3">Oidioi.mRNA.OKI2018_I69.XSR.g16268.t1.cds</fullName>
    </submittedName>
</protein>
<evidence type="ECO:0000313" key="4">
    <source>
        <dbReference type="Proteomes" id="UP001158576"/>
    </source>
</evidence>
<sequence length="285" mass="32571">MEVDPGHESDGELPDEGPIEDPLVPPEDEDDEAEDDDVREVIDDREDDDVHEVVEEPIEVAPWDLVDPDFLSNKHLADRGFINKGEKAGEAEHLAYSTCWLSAAVNLLLIAGCIRKLKPANCLIAEMQKLTFVNTVQALDDVVKETKRLLWESGFRWTKTGLGVTEGLRGLLKNFSESDGENKQKILEDFRCCESCMEPFFCEIFIEDALDSKDINLQEIVAKGECLLCGNEEIRPAEYLFLVVNGRKRMRYIYIFFFFANMNAYIICQKDILRRMDDGCSEKMW</sequence>
<feature type="compositionally biased region" description="Acidic residues" evidence="1">
    <location>
        <begin position="26"/>
        <end position="48"/>
    </location>
</feature>
<dbReference type="EMBL" id="OU015569">
    <property type="protein sequence ID" value="CAG5099118.1"/>
    <property type="molecule type" value="Genomic_DNA"/>
</dbReference>
<gene>
    <name evidence="3" type="ORF">OKIOD_LOCUS7826</name>
</gene>
<feature type="region of interest" description="Disordered" evidence="1">
    <location>
        <begin position="1"/>
        <end position="48"/>
    </location>
</feature>
<name>A0ABN7SFI4_OIKDI</name>
<reference evidence="3 4" key="1">
    <citation type="submission" date="2021-04" db="EMBL/GenBank/DDBJ databases">
        <authorList>
            <person name="Bliznina A."/>
        </authorList>
    </citation>
    <scope>NUCLEOTIDE SEQUENCE [LARGE SCALE GENOMIC DNA]</scope>
</reference>
<keyword evidence="4" id="KW-1185">Reference proteome</keyword>
<evidence type="ECO:0000256" key="1">
    <source>
        <dbReference type="SAM" id="MobiDB-lite"/>
    </source>
</evidence>
<keyword evidence="2" id="KW-0812">Transmembrane</keyword>
<keyword evidence="2" id="KW-0472">Membrane</keyword>
<feature type="compositionally biased region" description="Basic and acidic residues" evidence="1">
    <location>
        <begin position="1"/>
        <end position="10"/>
    </location>
</feature>
<accession>A0ABN7SFI4</accession>
<evidence type="ECO:0000256" key="2">
    <source>
        <dbReference type="SAM" id="Phobius"/>
    </source>
</evidence>
<feature type="transmembrane region" description="Helical" evidence="2">
    <location>
        <begin position="252"/>
        <end position="268"/>
    </location>
</feature>
<evidence type="ECO:0000313" key="3">
    <source>
        <dbReference type="EMBL" id="CAG5099118.1"/>
    </source>
</evidence>
<organism evidence="3 4">
    <name type="scientific">Oikopleura dioica</name>
    <name type="common">Tunicate</name>
    <dbReference type="NCBI Taxonomy" id="34765"/>
    <lineage>
        <taxon>Eukaryota</taxon>
        <taxon>Metazoa</taxon>
        <taxon>Chordata</taxon>
        <taxon>Tunicata</taxon>
        <taxon>Appendicularia</taxon>
        <taxon>Copelata</taxon>
        <taxon>Oikopleuridae</taxon>
        <taxon>Oikopleura</taxon>
    </lineage>
</organism>